<dbReference type="Gene3D" id="3.30.950.10">
    <property type="entry name" value="Methyltransferase, Cobalt-precorrin-4 Transmethylase, Domain 2"/>
    <property type="match status" value="1"/>
</dbReference>
<dbReference type="Pfam" id="PF00590">
    <property type="entry name" value="TP_methylase"/>
    <property type="match status" value="1"/>
</dbReference>
<evidence type="ECO:0000259" key="6">
    <source>
        <dbReference type="Pfam" id="PF00590"/>
    </source>
</evidence>
<protein>
    <submittedName>
        <fullName evidence="7">Precorrin-6A synthase (Deacetylating)</fullName>
        <ecNumber evidence="7">2.1.1.152</ecNumber>
    </submittedName>
</protein>
<keyword evidence="2" id="KW-0169">Cobalamin biosynthesis</keyword>
<dbReference type="InterPro" id="IPR012797">
    <property type="entry name" value="CobF"/>
</dbReference>
<dbReference type="SUPFAM" id="SSF53790">
    <property type="entry name" value="Tetrapyrrole methylase"/>
    <property type="match status" value="1"/>
</dbReference>
<evidence type="ECO:0000256" key="2">
    <source>
        <dbReference type="ARBA" id="ARBA00022573"/>
    </source>
</evidence>
<dbReference type="GO" id="GO:0009236">
    <property type="term" value="P:cobalamin biosynthetic process"/>
    <property type="evidence" value="ECO:0007669"/>
    <property type="project" value="UniProtKB-KW"/>
</dbReference>
<dbReference type="PANTHER" id="PTHR43467:SF1">
    <property type="entry name" value="PRECORRIN-6A SYNTHASE [DEACETYLATING]"/>
    <property type="match status" value="1"/>
</dbReference>
<dbReference type="EMBL" id="JAERWK010000016">
    <property type="protein sequence ID" value="MBM9468146.1"/>
    <property type="molecule type" value="Genomic_DNA"/>
</dbReference>
<evidence type="ECO:0000256" key="3">
    <source>
        <dbReference type="ARBA" id="ARBA00022603"/>
    </source>
</evidence>
<dbReference type="InterPro" id="IPR014776">
    <property type="entry name" value="4pyrrole_Mease_sub2"/>
</dbReference>
<keyword evidence="5" id="KW-0949">S-adenosyl-L-methionine</keyword>
<evidence type="ECO:0000256" key="5">
    <source>
        <dbReference type="ARBA" id="ARBA00022691"/>
    </source>
</evidence>
<dbReference type="Gene3D" id="3.40.1010.10">
    <property type="entry name" value="Cobalt-precorrin-4 Transmethylase, Domain 1"/>
    <property type="match status" value="1"/>
</dbReference>
<dbReference type="RefSeq" id="WP_205261099.1">
    <property type="nucleotide sequence ID" value="NZ_JAERWK010000016.1"/>
</dbReference>
<dbReference type="GO" id="GO:0032259">
    <property type="term" value="P:methylation"/>
    <property type="evidence" value="ECO:0007669"/>
    <property type="project" value="UniProtKB-KW"/>
</dbReference>
<keyword evidence="8" id="KW-1185">Reference proteome</keyword>
<dbReference type="InterPro" id="IPR014777">
    <property type="entry name" value="4pyrrole_Mease_sub1"/>
</dbReference>
<keyword evidence="4 7" id="KW-0808">Transferase</keyword>
<dbReference type="NCBIfam" id="TIGR02434">
    <property type="entry name" value="CobF"/>
    <property type="match status" value="1"/>
</dbReference>
<evidence type="ECO:0000256" key="1">
    <source>
        <dbReference type="ARBA" id="ARBA00004953"/>
    </source>
</evidence>
<keyword evidence="3 7" id="KW-0489">Methyltransferase</keyword>
<reference evidence="7" key="1">
    <citation type="submission" date="2021-01" db="EMBL/GenBank/DDBJ databases">
        <title>YIM 132084 draft genome.</title>
        <authorList>
            <person name="An D."/>
        </authorList>
    </citation>
    <scope>NUCLEOTIDE SEQUENCE</scope>
    <source>
        <strain evidence="7">YIM 132084</strain>
    </source>
</reference>
<dbReference type="CDD" id="cd11643">
    <property type="entry name" value="Precorrin-6A-synthase"/>
    <property type="match status" value="1"/>
</dbReference>
<gene>
    <name evidence="7" type="ORF">JL106_12740</name>
</gene>
<evidence type="ECO:0000256" key="4">
    <source>
        <dbReference type="ARBA" id="ARBA00022679"/>
    </source>
</evidence>
<feature type="domain" description="Tetrapyrrole methylase" evidence="6">
    <location>
        <begin position="10"/>
        <end position="240"/>
    </location>
</feature>
<proteinExistence type="predicted"/>
<sequence>MSAPDPAVRTLLLVGIGAGDPELLTLQAVSAIAALDVVLVLDKPGGATDLTRMREALVRRFAGDPAPRVLLLPDPPRDRGELDRPGYSGAVRSWHHRRADLLEAALAEQLLPGETAGILVWGDPAFYDSTVRLAQELERRGTVPLDWRVIPGISSIQLLAARHRLVLHGIGEPLHITTGRRLADAGTLQHENTVVMLDAGVSAAVLLQSPEAADRDAWIAWGAALGTPSEVLVAGRLAEVIDEIGRTRDAVRAERGWMMDISYLRRGGPPGVAD</sequence>
<dbReference type="PIRSF" id="PIRSF036525">
    <property type="entry name" value="CobF"/>
    <property type="match status" value="1"/>
</dbReference>
<comment type="pathway">
    <text evidence="1">Cofactor biosynthesis; adenosylcobalamin biosynthesis.</text>
</comment>
<evidence type="ECO:0000313" key="8">
    <source>
        <dbReference type="Proteomes" id="UP000663792"/>
    </source>
</evidence>
<dbReference type="EC" id="2.1.1.152" evidence="7"/>
<evidence type="ECO:0000313" key="7">
    <source>
        <dbReference type="EMBL" id="MBM9468146.1"/>
    </source>
</evidence>
<dbReference type="PANTHER" id="PTHR43467">
    <property type="entry name" value="COBALT-PRECORRIN-2 C(20)-METHYLTRANSFERASE"/>
    <property type="match status" value="1"/>
</dbReference>
<accession>A0A939BZW5</accession>
<organism evidence="7 8">
    <name type="scientific">Nakamurella leprariae</name>
    <dbReference type="NCBI Taxonomy" id="2803911"/>
    <lineage>
        <taxon>Bacteria</taxon>
        <taxon>Bacillati</taxon>
        <taxon>Actinomycetota</taxon>
        <taxon>Actinomycetes</taxon>
        <taxon>Nakamurellales</taxon>
        <taxon>Nakamurellaceae</taxon>
        <taxon>Nakamurella</taxon>
    </lineage>
</organism>
<name>A0A939BZW5_9ACTN</name>
<dbReference type="Proteomes" id="UP000663792">
    <property type="component" value="Unassembled WGS sequence"/>
</dbReference>
<comment type="caution">
    <text evidence="7">The sequence shown here is derived from an EMBL/GenBank/DDBJ whole genome shotgun (WGS) entry which is preliminary data.</text>
</comment>
<dbReference type="GO" id="GO:0043819">
    <property type="term" value="F:precorrin-6A synthase (deacetylating) activity"/>
    <property type="evidence" value="ECO:0007669"/>
    <property type="project" value="UniProtKB-EC"/>
</dbReference>
<dbReference type="InterPro" id="IPR000878">
    <property type="entry name" value="4pyrrol_Mease"/>
</dbReference>
<dbReference type="AlphaFoldDB" id="A0A939BZW5"/>
<dbReference type="InterPro" id="IPR035996">
    <property type="entry name" value="4pyrrol_Methylase_sf"/>
</dbReference>